<dbReference type="InterPro" id="IPR036388">
    <property type="entry name" value="WH-like_DNA-bd_sf"/>
</dbReference>
<evidence type="ECO:0000259" key="4">
    <source>
        <dbReference type="PROSITE" id="PS51071"/>
    </source>
</evidence>
<dbReference type="PATRIC" id="fig|520764.3.peg.2335"/>
<evidence type="ECO:0000256" key="2">
    <source>
        <dbReference type="ARBA" id="ARBA00023125"/>
    </source>
</evidence>
<evidence type="ECO:0000256" key="1">
    <source>
        <dbReference type="ARBA" id="ARBA00023015"/>
    </source>
</evidence>
<dbReference type="STRING" id="520764.AN618_21760"/>
<dbReference type="GO" id="GO:0003700">
    <property type="term" value="F:DNA-binding transcription factor activity"/>
    <property type="evidence" value="ECO:0007669"/>
    <property type="project" value="InterPro"/>
</dbReference>
<dbReference type="Pfam" id="PF01418">
    <property type="entry name" value="HTH_6"/>
    <property type="match status" value="1"/>
</dbReference>
<dbReference type="Proteomes" id="UP000070427">
    <property type="component" value="Unassembled WGS sequence"/>
</dbReference>
<dbReference type="InterPro" id="IPR035472">
    <property type="entry name" value="RpiR-like_SIS"/>
</dbReference>
<dbReference type="Gene3D" id="3.40.50.10490">
    <property type="entry name" value="Glucose-6-phosphate isomerase like protein, domain 1"/>
    <property type="match status" value="1"/>
</dbReference>
<evidence type="ECO:0000313" key="6">
    <source>
        <dbReference type="EMBL" id="KXG74719.1"/>
    </source>
</evidence>
<evidence type="ECO:0000313" key="7">
    <source>
        <dbReference type="Proteomes" id="UP000070427"/>
    </source>
</evidence>
<dbReference type="SUPFAM" id="SSF46689">
    <property type="entry name" value="Homeodomain-like"/>
    <property type="match status" value="1"/>
</dbReference>
<dbReference type="GO" id="GO:1901135">
    <property type="term" value="P:carbohydrate derivative metabolic process"/>
    <property type="evidence" value="ECO:0007669"/>
    <property type="project" value="InterPro"/>
</dbReference>
<keyword evidence="1" id="KW-0805">Transcription regulation</keyword>
<keyword evidence="3" id="KW-0804">Transcription</keyword>
<dbReference type="InterPro" id="IPR047640">
    <property type="entry name" value="RpiR-like"/>
</dbReference>
<dbReference type="SUPFAM" id="SSF53697">
    <property type="entry name" value="SIS domain"/>
    <property type="match status" value="1"/>
</dbReference>
<dbReference type="InterPro" id="IPR000281">
    <property type="entry name" value="HTH_RpiR"/>
</dbReference>
<dbReference type="InterPro" id="IPR001347">
    <property type="entry name" value="SIS_dom"/>
</dbReference>
<dbReference type="GO" id="GO:0003677">
    <property type="term" value="F:DNA binding"/>
    <property type="evidence" value="ECO:0007669"/>
    <property type="project" value="UniProtKB-KW"/>
</dbReference>
<name>A0A140L2E4_9FIRM</name>
<comment type="caution">
    <text evidence="6">The sequence shown here is derived from an EMBL/GenBank/DDBJ whole genome shotgun (WGS) entry which is preliminary data.</text>
</comment>
<reference evidence="6 7" key="1">
    <citation type="submission" date="2015-12" db="EMBL/GenBank/DDBJ databases">
        <title>Draft genome sequnece of Fervidicola ferrireducens strain Y170.</title>
        <authorList>
            <person name="Patel B.K."/>
        </authorList>
    </citation>
    <scope>NUCLEOTIDE SEQUENCE [LARGE SCALE GENOMIC DNA]</scope>
    <source>
        <strain evidence="6 7">Y170</strain>
    </source>
</reference>
<gene>
    <name evidence="6" type="primary">ybbH</name>
    <name evidence="6" type="ORF">AN618_21760</name>
</gene>
<keyword evidence="2" id="KW-0238">DNA-binding</keyword>
<dbReference type="RefSeq" id="WP_066354964.1">
    <property type="nucleotide sequence ID" value="NZ_LOED01000040.1"/>
</dbReference>
<dbReference type="GO" id="GO:0097367">
    <property type="term" value="F:carbohydrate derivative binding"/>
    <property type="evidence" value="ECO:0007669"/>
    <property type="project" value="InterPro"/>
</dbReference>
<dbReference type="InterPro" id="IPR046348">
    <property type="entry name" value="SIS_dom_sf"/>
</dbReference>
<keyword evidence="7" id="KW-1185">Reference proteome</keyword>
<dbReference type="InParanoid" id="A0A140L2E4"/>
<dbReference type="CDD" id="cd05013">
    <property type="entry name" value="SIS_RpiR"/>
    <property type="match status" value="1"/>
</dbReference>
<organism evidence="6 7">
    <name type="scientific">Fervidicola ferrireducens</name>
    <dbReference type="NCBI Taxonomy" id="520764"/>
    <lineage>
        <taxon>Bacteria</taxon>
        <taxon>Bacillati</taxon>
        <taxon>Bacillota</taxon>
        <taxon>Clostridia</taxon>
        <taxon>Thermosediminibacterales</taxon>
        <taxon>Thermosediminibacteraceae</taxon>
        <taxon>Fervidicola</taxon>
    </lineage>
</organism>
<dbReference type="Gene3D" id="1.10.10.10">
    <property type="entry name" value="Winged helix-like DNA-binding domain superfamily/Winged helix DNA-binding domain"/>
    <property type="match status" value="1"/>
</dbReference>
<dbReference type="FunCoup" id="A0A140L2E4">
    <property type="interactions" value="24"/>
</dbReference>
<feature type="domain" description="SIS" evidence="5">
    <location>
        <begin position="122"/>
        <end position="262"/>
    </location>
</feature>
<dbReference type="PANTHER" id="PTHR30514:SF1">
    <property type="entry name" value="HTH-TYPE TRANSCRIPTIONAL REGULATOR HEXR-RELATED"/>
    <property type="match status" value="1"/>
</dbReference>
<sequence length="280" mass="30582">MPGNLEKIQAIMNNLKPSEKKIAQYILRNPEEISDLPIAELAKRCGTSEASVVRFCRTLGYKGYQDLKIKVSADVAVKSKKVQGVVSIDDDVDAIITKVSKNNMLAVENTMDILDRSEVLKAAEALLRAKKIDFYGVGASGIVAQDAMHKFMRINKACTAYTDTHMQLTSAANLSPEDVAVGISYSGQTMDTVDALRLAKNAGATTICITKFGHSPITKVSDIKLFVTSSEALFRSGAMASRMAQLNVIDILFTIVACKKYDDIIKYLENTSEAVAPRKY</sequence>
<accession>A0A140L2E4</accession>
<dbReference type="Pfam" id="PF01380">
    <property type="entry name" value="SIS"/>
    <property type="match status" value="1"/>
</dbReference>
<evidence type="ECO:0000256" key="3">
    <source>
        <dbReference type="ARBA" id="ARBA00023163"/>
    </source>
</evidence>
<dbReference type="PROSITE" id="PS51071">
    <property type="entry name" value="HTH_RPIR"/>
    <property type="match status" value="1"/>
</dbReference>
<dbReference type="PROSITE" id="PS51464">
    <property type="entry name" value="SIS"/>
    <property type="match status" value="1"/>
</dbReference>
<dbReference type="OrthoDB" id="3684496at2"/>
<feature type="domain" description="HTH rpiR-type" evidence="4">
    <location>
        <begin position="2"/>
        <end position="78"/>
    </location>
</feature>
<dbReference type="InterPro" id="IPR009057">
    <property type="entry name" value="Homeodomain-like_sf"/>
</dbReference>
<dbReference type="EMBL" id="LOED01000040">
    <property type="protein sequence ID" value="KXG74719.1"/>
    <property type="molecule type" value="Genomic_DNA"/>
</dbReference>
<proteinExistence type="predicted"/>
<protein>
    <submittedName>
        <fullName evidence="6">Putative HTH-type transcriptional regulator YbbH</fullName>
    </submittedName>
</protein>
<evidence type="ECO:0000259" key="5">
    <source>
        <dbReference type="PROSITE" id="PS51464"/>
    </source>
</evidence>
<dbReference type="PANTHER" id="PTHR30514">
    <property type="entry name" value="GLUCOKINASE"/>
    <property type="match status" value="1"/>
</dbReference>
<dbReference type="AlphaFoldDB" id="A0A140L2E4"/>